<sequence length="87" mass="9931">MNISRPEQRTLHVLALGGRIQHERGEGRKIIDTTCYTREGMVLADCDLRVFQKLKRKKLIESRGGDAYRISHRGRLSVRAQLDNQGG</sequence>
<evidence type="ECO:0000256" key="1">
    <source>
        <dbReference type="HAMAP-Rule" id="MF_00827"/>
    </source>
</evidence>
<comment type="similarity">
    <text evidence="1">Belongs to the UPF0386 family.</text>
</comment>
<dbReference type="Proteomes" id="UP000244810">
    <property type="component" value="Unassembled WGS sequence"/>
</dbReference>
<dbReference type="NCBIfam" id="NF010240">
    <property type="entry name" value="PRK13687.1"/>
    <property type="match status" value="1"/>
</dbReference>
<organism evidence="2 3">
    <name type="scientific">Pararhodobacter aggregans</name>
    <dbReference type="NCBI Taxonomy" id="404875"/>
    <lineage>
        <taxon>Bacteria</taxon>
        <taxon>Pseudomonadati</taxon>
        <taxon>Pseudomonadota</taxon>
        <taxon>Alphaproteobacteria</taxon>
        <taxon>Rhodobacterales</taxon>
        <taxon>Paracoccaceae</taxon>
        <taxon>Pararhodobacter</taxon>
    </lineage>
</organism>
<dbReference type="EMBL" id="QDDR01000003">
    <property type="protein sequence ID" value="PVE48174.1"/>
    <property type="molecule type" value="Genomic_DNA"/>
</dbReference>
<name>A0A2T7UU42_9RHOB</name>
<keyword evidence="3" id="KW-1185">Reference proteome</keyword>
<dbReference type="Pfam" id="PF09857">
    <property type="entry name" value="YjhX_toxin"/>
    <property type="match status" value="1"/>
</dbReference>
<proteinExistence type="inferred from homology"/>
<comment type="caution">
    <text evidence="2">The sequence shown here is derived from an EMBL/GenBank/DDBJ whole genome shotgun (WGS) entry which is preliminary data.</text>
</comment>
<dbReference type="OrthoDB" id="7204880at2"/>
<accession>A0A2T7UU42</accession>
<dbReference type="AlphaFoldDB" id="A0A2T7UU42"/>
<gene>
    <name evidence="2" type="ORF">DDE23_08560</name>
</gene>
<protein>
    <recommendedName>
        <fullName evidence="1">UPF0386 protein DDE23_08560</fullName>
    </recommendedName>
</protein>
<dbReference type="RefSeq" id="WP_107751547.1">
    <property type="nucleotide sequence ID" value="NZ_JBLWSZ010000009.1"/>
</dbReference>
<dbReference type="HAMAP" id="MF_00827">
    <property type="entry name" value="UPF0386"/>
    <property type="match status" value="1"/>
</dbReference>
<reference evidence="2 3" key="1">
    <citation type="journal article" date="2011" name="Syst. Appl. Microbiol.">
        <title>Defluviimonas denitrificans gen. nov., sp. nov., and Pararhodobacter aggregans gen. nov., sp. nov., non-phototrophic Rhodobacteraceae from the biofilter of a marine aquaculture.</title>
        <authorList>
            <person name="Foesel B.U."/>
            <person name="Drake H.L."/>
            <person name="Schramm A."/>
        </authorList>
    </citation>
    <scope>NUCLEOTIDE SEQUENCE [LARGE SCALE GENOMIC DNA]</scope>
    <source>
        <strain evidence="2 3">D1-19</strain>
    </source>
</reference>
<evidence type="ECO:0000313" key="3">
    <source>
        <dbReference type="Proteomes" id="UP000244810"/>
    </source>
</evidence>
<evidence type="ECO:0000313" key="2">
    <source>
        <dbReference type="EMBL" id="PVE48174.1"/>
    </source>
</evidence>
<dbReference type="InterPro" id="IPR018654">
    <property type="entry name" value="YjhX_toxin"/>
</dbReference>